<sequence length="333" mass="36193">MSIRHGTPIIDAEHDDDDDDDDGMSDSNASSEDEHARTDYISEGDYAMHGSRDHDEFDAEENIMQDIVSSGAFERDVLPRRTSTTPINNNNSNSNNNGRHGQSRCGSDGRPRGSDAAIPSYLETTAYGPLRRHQLIGYAGSDDLHGSTTLGASGAKSSGNNLTCRTNAYTNEPFIHENIFDVAPDLDPIGGTIHRAPTSMGTTGFGLVPEIGHTPQPAGSRISQSLFSMLKGSSERSKPSLSLPTCWNSTDMSQNIKVSNNGLDLTYIGPGKRDEDAGMIRANKPITRHCGVFYYEVEITSRGQSGYIGIGFCRSNVKLERLPGWDSNSWGYH</sequence>
<dbReference type="EMBL" id="JAMZIH010001872">
    <property type="protein sequence ID" value="KAJ1677835.1"/>
    <property type="molecule type" value="Genomic_DNA"/>
</dbReference>
<reference evidence="1" key="1">
    <citation type="submission" date="2022-06" db="EMBL/GenBank/DDBJ databases">
        <title>Phylogenomic reconstructions and comparative analyses of Kickxellomycotina fungi.</title>
        <authorList>
            <person name="Reynolds N.K."/>
            <person name="Stajich J.E."/>
            <person name="Barry K."/>
            <person name="Grigoriev I.V."/>
            <person name="Crous P."/>
            <person name="Smith M.E."/>
        </authorList>
    </citation>
    <scope>NUCLEOTIDE SEQUENCE</scope>
    <source>
        <strain evidence="1">RSA 2271</strain>
    </source>
</reference>
<evidence type="ECO:0000313" key="1">
    <source>
        <dbReference type="EMBL" id="KAJ1677835.1"/>
    </source>
</evidence>
<name>A0ACC1HP76_9FUNG</name>
<proteinExistence type="predicted"/>
<accession>A0ACC1HP76</accession>
<feature type="non-terminal residue" evidence="1">
    <location>
        <position position="333"/>
    </location>
</feature>
<keyword evidence="2" id="KW-1185">Reference proteome</keyword>
<gene>
    <name evidence="1" type="ORF">EV182_005338</name>
</gene>
<evidence type="ECO:0000313" key="2">
    <source>
        <dbReference type="Proteomes" id="UP001145114"/>
    </source>
</evidence>
<comment type="caution">
    <text evidence="1">The sequence shown here is derived from an EMBL/GenBank/DDBJ whole genome shotgun (WGS) entry which is preliminary data.</text>
</comment>
<dbReference type="Proteomes" id="UP001145114">
    <property type="component" value="Unassembled WGS sequence"/>
</dbReference>
<organism evidence="1 2">
    <name type="scientific">Spiromyces aspiralis</name>
    <dbReference type="NCBI Taxonomy" id="68401"/>
    <lineage>
        <taxon>Eukaryota</taxon>
        <taxon>Fungi</taxon>
        <taxon>Fungi incertae sedis</taxon>
        <taxon>Zoopagomycota</taxon>
        <taxon>Kickxellomycotina</taxon>
        <taxon>Kickxellomycetes</taxon>
        <taxon>Kickxellales</taxon>
        <taxon>Kickxellaceae</taxon>
        <taxon>Spiromyces</taxon>
    </lineage>
</organism>
<protein>
    <submittedName>
        <fullName evidence="1">Uncharacterized protein</fullName>
    </submittedName>
</protein>